<organism evidence="1 2">
    <name type="scientific">Dyadobacter soli</name>
    <dbReference type="NCBI Taxonomy" id="659014"/>
    <lineage>
        <taxon>Bacteria</taxon>
        <taxon>Pseudomonadati</taxon>
        <taxon>Bacteroidota</taxon>
        <taxon>Cytophagia</taxon>
        <taxon>Cytophagales</taxon>
        <taxon>Spirosomataceae</taxon>
        <taxon>Dyadobacter</taxon>
    </lineage>
</organism>
<dbReference type="AlphaFoldDB" id="A0A1G8D3K8"/>
<evidence type="ECO:0000313" key="2">
    <source>
        <dbReference type="Proteomes" id="UP000198748"/>
    </source>
</evidence>
<accession>A0A1G8D3K8</accession>
<evidence type="ECO:0000313" key="1">
    <source>
        <dbReference type="EMBL" id="SDH52358.1"/>
    </source>
</evidence>
<reference evidence="2" key="1">
    <citation type="submission" date="2016-10" db="EMBL/GenBank/DDBJ databases">
        <authorList>
            <person name="Varghese N."/>
            <person name="Submissions S."/>
        </authorList>
    </citation>
    <scope>NUCLEOTIDE SEQUENCE [LARGE SCALE GENOMIC DNA]</scope>
    <source>
        <strain evidence="2">DSM 25329</strain>
    </source>
</reference>
<proteinExistence type="predicted"/>
<gene>
    <name evidence="1" type="ORF">SAMN04487996_1431</name>
</gene>
<dbReference type="EMBL" id="FNAN01000043">
    <property type="protein sequence ID" value="SDH52358.1"/>
    <property type="molecule type" value="Genomic_DNA"/>
</dbReference>
<name>A0A1G8D3K8_9BACT</name>
<protein>
    <submittedName>
        <fullName evidence="1">Uncharacterized protein</fullName>
    </submittedName>
</protein>
<sequence length="102" mass="11432">MAFTCLAQKKADKLVKFQIVNQDSTETNYSFKWPFESGPKPVGGTKALIEKVDKILAEHGVPCPPKRKKLTDAVWLCGNGKMIKTSDSKLIDLFSEAWDDEE</sequence>
<dbReference type="STRING" id="659014.SAMN04487996_1431"/>
<keyword evidence="2" id="KW-1185">Reference proteome</keyword>
<dbReference type="Proteomes" id="UP000198748">
    <property type="component" value="Unassembled WGS sequence"/>
</dbReference>